<name>A0A1I8B2Z8_MELHA</name>
<sequence>MVRAFATADEESFKDIVNKYSRNQHTERMERIFSKKNLFQAYIKIVSLLEAPLKILEAENKCTMNRLMVEMIKLENAWREKATGDDLIQAALAKSGLSAFNRKMKEIFKENPETMRTEIDYEMEQYQIGCKNLGGQKLDLLNFWKTNCLKMDKVLYFYFFFKW</sequence>
<dbReference type="AlphaFoldDB" id="A0A1I8B2Z8"/>
<proteinExistence type="predicted"/>
<evidence type="ECO:0000313" key="2">
    <source>
        <dbReference type="WBParaSite" id="MhA1_Contig1254.frz3.gene9"/>
    </source>
</evidence>
<dbReference type="WBParaSite" id="MhA1_Contig1254.frz3.gene9">
    <property type="protein sequence ID" value="MhA1_Contig1254.frz3.gene9"/>
    <property type="gene ID" value="MhA1_Contig1254.frz3.gene9"/>
</dbReference>
<protein>
    <submittedName>
        <fullName evidence="2">Uncharacterized protein</fullName>
    </submittedName>
</protein>
<evidence type="ECO:0000313" key="1">
    <source>
        <dbReference type="Proteomes" id="UP000095281"/>
    </source>
</evidence>
<dbReference type="Proteomes" id="UP000095281">
    <property type="component" value="Unplaced"/>
</dbReference>
<keyword evidence="1" id="KW-1185">Reference proteome</keyword>
<accession>A0A1I8B2Z8</accession>
<reference evidence="2" key="1">
    <citation type="submission" date="2016-11" db="UniProtKB">
        <authorList>
            <consortium name="WormBaseParasite"/>
        </authorList>
    </citation>
    <scope>IDENTIFICATION</scope>
</reference>
<organism evidence="1 2">
    <name type="scientific">Meloidogyne hapla</name>
    <name type="common">Root-knot nematode worm</name>
    <dbReference type="NCBI Taxonomy" id="6305"/>
    <lineage>
        <taxon>Eukaryota</taxon>
        <taxon>Metazoa</taxon>
        <taxon>Ecdysozoa</taxon>
        <taxon>Nematoda</taxon>
        <taxon>Chromadorea</taxon>
        <taxon>Rhabditida</taxon>
        <taxon>Tylenchina</taxon>
        <taxon>Tylenchomorpha</taxon>
        <taxon>Tylenchoidea</taxon>
        <taxon>Meloidogynidae</taxon>
        <taxon>Meloidogyninae</taxon>
        <taxon>Meloidogyne</taxon>
    </lineage>
</organism>